<sequence length="109" mass="12462">MQLNLICPPIDLREAVYMRHDYANVAINIQNIIYVRATTFKVSPDEEGTPAISFVVVGKDPVLWLFPKHRFGFDRAVALRDAVLEQIERGTYSQDFTTTQYLEALKITS</sequence>
<proteinExistence type="predicted"/>
<protein>
    <submittedName>
        <fullName evidence="1">Uncharacterized protein</fullName>
    </submittedName>
</protein>
<organism evidence="1 2">
    <name type="scientific">Erwinia phage pEa_SNUABM_33</name>
    <dbReference type="NCBI Taxonomy" id="2869556"/>
    <lineage>
        <taxon>Viruses</taxon>
        <taxon>Duplodnaviria</taxon>
        <taxon>Heunggongvirae</taxon>
        <taxon>Uroviricota</taxon>
        <taxon>Caudoviricetes</taxon>
        <taxon>Alexandravirus</taxon>
        <taxon>Alexandravirus SNUABM33</taxon>
    </lineage>
</organism>
<evidence type="ECO:0000313" key="1">
    <source>
        <dbReference type="EMBL" id="QZE57904.1"/>
    </source>
</evidence>
<accession>A0AAE7XMW2</accession>
<evidence type="ECO:0000313" key="2">
    <source>
        <dbReference type="Proteomes" id="UP000827805"/>
    </source>
</evidence>
<dbReference type="EMBL" id="MZ443779">
    <property type="protein sequence ID" value="QZE57904.1"/>
    <property type="molecule type" value="Genomic_DNA"/>
</dbReference>
<gene>
    <name evidence="1" type="ORF">pEaSNUABM33_00028</name>
</gene>
<name>A0AAE7XMW2_9CAUD</name>
<keyword evidence="2" id="KW-1185">Reference proteome</keyword>
<reference evidence="1 2" key="1">
    <citation type="submission" date="2021-06" db="EMBL/GenBank/DDBJ databases">
        <title>Complete genome sequence of Erwinia phage pEa_SNUABM_33.</title>
        <authorList>
            <person name="Kim S.G."/>
            <person name="Park S.C."/>
        </authorList>
    </citation>
    <scope>NUCLEOTIDE SEQUENCE [LARGE SCALE GENOMIC DNA]</scope>
</reference>
<dbReference type="Proteomes" id="UP000827805">
    <property type="component" value="Segment"/>
</dbReference>